<feature type="domain" description="DUF7918" evidence="1">
    <location>
        <begin position="9"/>
        <end position="226"/>
    </location>
</feature>
<dbReference type="Pfam" id="PF25534">
    <property type="entry name" value="DUF7918"/>
    <property type="match status" value="1"/>
</dbReference>
<dbReference type="OrthoDB" id="3364132at2759"/>
<reference evidence="2" key="1">
    <citation type="journal article" date="2020" name="Mol. Plant Microbe Interact.">
        <title>Genome Sequence of the Biocontrol Agent Coniothyrium minitans strain Conio (IMI 134523).</title>
        <authorList>
            <person name="Patel D."/>
            <person name="Shittu T.A."/>
            <person name="Baroncelli R."/>
            <person name="Muthumeenakshi S."/>
            <person name="Osborne T.H."/>
            <person name="Janganan T.K."/>
            <person name="Sreenivasaprasad S."/>
        </authorList>
    </citation>
    <scope>NUCLEOTIDE SEQUENCE</scope>
    <source>
        <strain evidence="2">Conio</strain>
    </source>
</reference>
<sequence length="316" mass="36364">MPKHATIPGLEAFIMINGQSCKEHDDRTPVASNCTERYIEAQSGATFEIHLRFTRPFTNDQNVSVIVTIDGKDLDELVNRQSELYEKEGHVSKGPISKAGENFWQQKYRFAKLDIKEEVPTAEINVQKEQLVNTGTISLHFYHIETPSPNKNFQIAERDVPDPGPVHEKALKGGALSHTLSLDEAEPSEEIEYLDAEYVDNGEAFAVFHFYYRSLKALKELHLIRHSPELIDLMECDDDVLLNSSPEQLRRMFAHWKHQEEDRQRLKRERSDSETVMGDDEVRGDEDIELLGAIDLRKERRKRRKPSQKDEVIVIG</sequence>
<dbReference type="EMBL" id="WJXW01000003">
    <property type="protein sequence ID" value="KAF9738429.1"/>
    <property type="molecule type" value="Genomic_DNA"/>
</dbReference>
<dbReference type="InterPro" id="IPR057678">
    <property type="entry name" value="DUF7918"/>
</dbReference>
<protein>
    <recommendedName>
        <fullName evidence="1">DUF7918 domain-containing protein</fullName>
    </recommendedName>
</protein>
<proteinExistence type="predicted"/>
<keyword evidence="3" id="KW-1185">Reference proteome</keyword>
<name>A0A9P6KU42_9PLEO</name>
<evidence type="ECO:0000259" key="1">
    <source>
        <dbReference type="Pfam" id="PF25534"/>
    </source>
</evidence>
<evidence type="ECO:0000313" key="2">
    <source>
        <dbReference type="EMBL" id="KAF9738429.1"/>
    </source>
</evidence>
<dbReference type="PANTHER" id="PTHR36223">
    <property type="entry name" value="BETA-LACTAMASE-TYPE TRANSPEPTIDASE FOLD DOMAIN CONTAINING PROTEIN"/>
    <property type="match status" value="1"/>
</dbReference>
<gene>
    <name evidence="2" type="ORF">PMIN01_03712</name>
</gene>
<dbReference type="AlphaFoldDB" id="A0A9P6KU42"/>
<evidence type="ECO:0000313" key="3">
    <source>
        <dbReference type="Proteomes" id="UP000756921"/>
    </source>
</evidence>
<dbReference type="Proteomes" id="UP000756921">
    <property type="component" value="Unassembled WGS sequence"/>
</dbReference>
<comment type="caution">
    <text evidence="2">The sequence shown here is derived from an EMBL/GenBank/DDBJ whole genome shotgun (WGS) entry which is preliminary data.</text>
</comment>
<organism evidence="2 3">
    <name type="scientific">Paraphaeosphaeria minitans</name>
    <dbReference type="NCBI Taxonomy" id="565426"/>
    <lineage>
        <taxon>Eukaryota</taxon>
        <taxon>Fungi</taxon>
        <taxon>Dikarya</taxon>
        <taxon>Ascomycota</taxon>
        <taxon>Pezizomycotina</taxon>
        <taxon>Dothideomycetes</taxon>
        <taxon>Pleosporomycetidae</taxon>
        <taxon>Pleosporales</taxon>
        <taxon>Massarineae</taxon>
        <taxon>Didymosphaeriaceae</taxon>
        <taxon>Paraphaeosphaeria</taxon>
    </lineage>
</organism>
<dbReference type="PANTHER" id="PTHR36223:SF1">
    <property type="entry name" value="TRANSCRIPTION ELONGATION FACTOR EAF N-TERMINAL DOMAIN-CONTAINING PROTEIN"/>
    <property type="match status" value="1"/>
</dbReference>
<accession>A0A9P6KU42</accession>